<dbReference type="EMBL" id="PYGD01000001">
    <property type="protein sequence ID" value="PSK94191.1"/>
    <property type="molecule type" value="Genomic_DNA"/>
</dbReference>
<protein>
    <submittedName>
        <fullName evidence="2">ATP-GRASP peptide maturase of grasp-with-spasm system</fullName>
    </submittedName>
</protein>
<feature type="domain" description="MvdD-like pre-ATP grasp" evidence="1">
    <location>
        <begin position="1"/>
        <end position="88"/>
    </location>
</feature>
<dbReference type="PANTHER" id="PTHR21621:SF7">
    <property type="entry name" value="RIBOSOMAL PROTEIN BS6--L-GLUTAMATE LIGASE"/>
    <property type="match status" value="1"/>
</dbReference>
<dbReference type="SUPFAM" id="SSF56059">
    <property type="entry name" value="Glutathione synthetase ATP-binding domain-like"/>
    <property type="match status" value="1"/>
</dbReference>
<organism evidence="2 3">
    <name type="scientific">Taibaiella chishuiensis</name>
    <dbReference type="NCBI Taxonomy" id="1434707"/>
    <lineage>
        <taxon>Bacteria</taxon>
        <taxon>Pseudomonadati</taxon>
        <taxon>Bacteroidota</taxon>
        <taxon>Chitinophagia</taxon>
        <taxon>Chitinophagales</taxon>
        <taxon>Chitinophagaceae</taxon>
        <taxon>Taibaiella</taxon>
    </lineage>
</organism>
<dbReference type="PANTHER" id="PTHR21621">
    <property type="entry name" value="RIBOSOMAL PROTEIN S6 MODIFICATION PROTEIN"/>
    <property type="match status" value="1"/>
</dbReference>
<reference evidence="2 3" key="1">
    <citation type="submission" date="2018-03" db="EMBL/GenBank/DDBJ databases">
        <title>Genomic Encyclopedia of Type Strains, Phase III (KMG-III): the genomes of soil and plant-associated and newly described type strains.</title>
        <authorList>
            <person name="Whitman W."/>
        </authorList>
    </citation>
    <scope>NUCLEOTIDE SEQUENCE [LARGE SCALE GENOMIC DNA]</scope>
    <source>
        <strain evidence="2 3">CGMCC 1.12700</strain>
    </source>
</reference>
<dbReference type="Proteomes" id="UP000240572">
    <property type="component" value="Unassembled WGS sequence"/>
</dbReference>
<dbReference type="GO" id="GO:0005737">
    <property type="term" value="C:cytoplasm"/>
    <property type="evidence" value="ECO:0007669"/>
    <property type="project" value="TreeGrafter"/>
</dbReference>
<evidence type="ECO:0000259" key="1">
    <source>
        <dbReference type="Pfam" id="PF21068"/>
    </source>
</evidence>
<accession>A0A2P8DAI7</accession>
<name>A0A2P8DAI7_9BACT</name>
<evidence type="ECO:0000313" key="3">
    <source>
        <dbReference type="Proteomes" id="UP000240572"/>
    </source>
</evidence>
<comment type="caution">
    <text evidence="2">The sequence shown here is derived from an EMBL/GenBank/DDBJ whole genome shotgun (WGS) entry which is preliminary data.</text>
</comment>
<dbReference type="GO" id="GO:0018169">
    <property type="term" value="F:ribosomal S6-glutamic acid ligase activity"/>
    <property type="evidence" value="ECO:0007669"/>
    <property type="project" value="TreeGrafter"/>
</dbReference>
<dbReference type="NCBIfam" id="TIGR04192">
    <property type="entry name" value="GRASP_w_spasm"/>
    <property type="match status" value="1"/>
</dbReference>
<dbReference type="RefSeq" id="WP_106520915.1">
    <property type="nucleotide sequence ID" value="NZ_PYGD01000001.1"/>
</dbReference>
<dbReference type="Gene3D" id="3.30.470.20">
    <property type="entry name" value="ATP-grasp fold, B domain"/>
    <property type="match status" value="1"/>
</dbReference>
<proteinExistence type="predicted"/>
<dbReference type="Pfam" id="PF21068">
    <property type="entry name" value="ATPgraspMvdD"/>
    <property type="match status" value="1"/>
</dbReference>
<dbReference type="AlphaFoldDB" id="A0A2P8DAI7"/>
<dbReference type="OrthoDB" id="583309at2"/>
<dbReference type="InterPro" id="IPR048936">
    <property type="entry name" value="MvdD-like_ATPgrasp"/>
</dbReference>
<dbReference type="GO" id="GO:0009432">
    <property type="term" value="P:SOS response"/>
    <property type="evidence" value="ECO:0007669"/>
    <property type="project" value="TreeGrafter"/>
</dbReference>
<evidence type="ECO:0000313" key="2">
    <source>
        <dbReference type="EMBL" id="PSK94191.1"/>
    </source>
</evidence>
<dbReference type="InterPro" id="IPR026455">
    <property type="entry name" value="GRASP_w_spasm"/>
</dbReference>
<gene>
    <name evidence="2" type="ORF">B0I18_101346</name>
</gene>
<sequence>MILIVSDHTDTSTSVVINWIESKGKAWIRLNDFDFESNGVDFIYSDSSSSSQGLFSLVINGQEINSNQIRKIWYRRFFASVAINITSANEERAAMKAKVEGFVVNEKHSLKNVLANTVPDESKWLNRPVNSNINKIDQLVAAKKLGFDIPGHMITNNKKHLISFKQKCGKIIVKPLYNIRSISIRHKTYVPFTSLISETFIEKLGEHFFPSFFQEYIEKQYEIRTFYLNGICYSMAMFSQRNDKTTIDFRNYDNNRPNRRVPYKLPSDIEVRIDTFMKAMGLNSGSLDFIYATNGKYYFLEVNPVGQFGMVSYPCNYYLEEKISNFLMHE</sequence>
<keyword evidence="3" id="KW-1185">Reference proteome</keyword>